<evidence type="ECO:0000313" key="1">
    <source>
        <dbReference type="EMBL" id="QIK73516.1"/>
    </source>
</evidence>
<gene>
    <name evidence="1" type="ORF">G7070_16165</name>
</gene>
<protein>
    <submittedName>
        <fullName evidence="1">Uncharacterized protein</fullName>
    </submittedName>
</protein>
<dbReference type="RefSeq" id="WP_166234585.1">
    <property type="nucleotide sequence ID" value="NZ_CP049865.1"/>
</dbReference>
<evidence type="ECO:0000313" key="2">
    <source>
        <dbReference type="Proteomes" id="UP000501058"/>
    </source>
</evidence>
<organism evidence="1 2">
    <name type="scientific">Propioniciclava coleopterorum</name>
    <dbReference type="NCBI Taxonomy" id="2714937"/>
    <lineage>
        <taxon>Bacteria</taxon>
        <taxon>Bacillati</taxon>
        <taxon>Actinomycetota</taxon>
        <taxon>Actinomycetes</taxon>
        <taxon>Propionibacteriales</taxon>
        <taxon>Propionibacteriaceae</taxon>
        <taxon>Propioniciclava</taxon>
    </lineage>
</organism>
<reference evidence="1 2" key="1">
    <citation type="submission" date="2020-03" db="EMBL/GenBank/DDBJ databases">
        <title>Propioniciclava sp. nov., isolated from Hydrophilus acuminatus.</title>
        <authorList>
            <person name="Hyun D.-W."/>
            <person name="Bae J.-W."/>
        </authorList>
    </citation>
    <scope>NUCLEOTIDE SEQUENCE [LARGE SCALE GENOMIC DNA]</scope>
    <source>
        <strain evidence="1 2">HDW11</strain>
    </source>
</reference>
<keyword evidence="2" id="KW-1185">Reference proteome</keyword>
<dbReference type="EMBL" id="CP049865">
    <property type="protein sequence ID" value="QIK73516.1"/>
    <property type="molecule type" value="Genomic_DNA"/>
</dbReference>
<dbReference type="AlphaFoldDB" id="A0A6G7YA08"/>
<name>A0A6G7YA08_9ACTN</name>
<dbReference type="KEGG" id="prv:G7070_16165"/>
<sequence length="102" mass="11425">MSENDIDRLAAMVDEEVERCRRAGAAVDALPADPQQAAAVLARAAQKADQPVLEPFEGLRFDDECDDRDQLRTMGVFHWTTVLYFALWNKAQYEAEHGTVEG</sequence>
<accession>A0A6G7YA08</accession>
<proteinExistence type="predicted"/>
<dbReference type="Proteomes" id="UP000501058">
    <property type="component" value="Chromosome"/>
</dbReference>